<name>A0A1L6ZLS1_BACIA</name>
<evidence type="ECO:0000313" key="3">
    <source>
        <dbReference type="EMBL" id="APT47463.1"/>
    </source>
</evidence>
<evidence type="ECO:0000256" key="1">
    <source>
        <dbReference type="HAMAP-Rule" id="MF_02104"/>
    </source>
</evidence>
<accession>A0A1L6ZLS1</accession>
<feature type="domain" description="LUD" evidence="2">
    <location>
        <begin position="52"/>
        <end position="237"/>
    </location>
</feature>
<dbReference type="PANTHER" id="PTHR43682:SF1">
    <property type="entry name" value="LACTATE UTILIZATION PROTEIN C"/>
    <property type="match status" value="1"/>
</dbReference>
<dbReference type="InterPro" id="IPR037171">
    <property type="entry name" value="NagB/RpiA_transferase-like"/>
</dbReference>
<protein>
    <recommendedName>
        <fullName evidence="1">Lactate utilization protein C</fullName>
    </recommendedName>
</protein>
<dbReference type="RefSeq" id="WP_075623212.1">
    <property type="nucleotide sequence ID" value="NZ_CP015607.1"/>
</dbReference>
<reference evidence="3 4" key="1">
    <citation type="submission" date="2016-05" db="EMBL/GenBank/DDBJ databases">
        <title>Complete Genome and Methylome Analysis of Psychrotrophic Bacterial Isolates from Antarctic Lake Untersee.</title>
        <authorList>
            <person name="Fomenkov A."/>
            <person name="Akimov V.N."/>
            <person name="Vasilyeva L.V."/>
            <person name="Andersen D."/>
            <person name="Vincze T."/>
            <person name="Roberts R.J."/>
        </authorList>
    </citation>
    <scope>NUCLEOTIDE SEQUENCE [LARGE SCALE GENOMIC DNA]</scope>
    <source>
        <strain evidence="3 4">U14-5</strain>
    </source>
</reference>
<dbReference type="InterPro" id="IPR022823">
    <property type="entry name" value="LutC"/>
</dbReference>
<evidence type="ECO:0000259" key="2">
    <source>
        <dbReference type="Pfam" id="PF02589"/>
    </source>
</evidence>
<dbReference type="InterPro" id="IPR003741">
    <property type="entry name" value="LUD_dom"/>
</dbReference>
<organism evidence="3 4">
    <name type="scientific">Bacillus safensis</name>
    <dbReference type="NCBI Taxonomy" id="561879"/>
    <lineage>
        <taxon>Bacteria</taxon>
        <taxon>Bacillati</taxon>
        <taxon>Bacillota</taxon>
        <taxon>Bacilli</taxon>
        <taxon>Bacillales</taxon>
        <taxon>Bacillaceae</taxon>
        <taxon>Bacillus</taxon>
    </lineage>
</organism>
<proteinExistence type="inferred from homology"/>
<gene>
    <name evidence="1" type="primary">lutC</name>
    <name evidence="3" type="ORF">BSA145_17310</name>
</gene>
<comment type="similarity">
    <text evidence="1">Belongs to the LutC/YkgG family.</text>
</comment>
<dbReference type="PANTHER" id="PTHR43682">
    <property type="entry name" value="LACTATE UTILIZATION PROTEIN C"/>
    <property type="match status" value="1"/>
</dbReference>
<dbReference type="GO" id="GO:0006089">
    <property type="term" value="P:lactate metabolic process"/>
    <property type="evidence" value="ECO:0007669"/>
    <property type="project" value="UniProtKB-UniRule"/>
</dbReference>
<dbReference type="HAMAP" id="MF_02104">
    <property type="entry name" value="LutC"/>
    <property type="match status" value="1"/>
</dbReference>
<dbReference type="Gene3D" id="3.40.50.10420">
    <property type="entry name" value="NagB/RpiA/CoA transferase-like"/>
    <property type="match status" value="1"/>
</dbReference>
<sequence>MRGTAQNQEVFLNHVAKQLGRERRISGVVRPEWKNNVNWDVMKGYTEKELIATFTEHCSKIHTTVFETTKDHLAEALKKIVAEHGGGPVMTAQDSRFKEYGLTDLLEKEWPEENIEVNVWDSKKGREANHSLAEKANFGITFSDYALAESGTIVVKTHEGQGRALHFLPTVYVTIIPRETIVARITQAVFDLNQRVEKGEAVASCIHFISGPSNSADIEMNLVVGVHGPLKAFYFIV</sequence>
<dbReference type="SUPFAM" id="SSF100950">
    <property type="entry name" value="NagB/RpiA/CoA transferase-like"/>
    <property type="match status" value="1"/>
</dbReference>
<dbReference type="EMBL" id="CP015607">
    <property type="protein sequence ID" value="APT47463.1"/>
    <property type="molecule type" value="Genomic_DNA"/>
</dbReference>
<dbReference type="Proteomes" id="UP000185426">
    <property type="component" value="Chromosome"/>
</dbReference>
<evidence type="ECO:0000313" key="4">
    <source>
        <dbReference type="Proteomes" id="UP000185426"/>
    </source>
</evidence>
<dbReference type="AlphaFoldDB" id="A0A1L6ZLS1"/>
<comment type="function">
    <text evidence="1">Is involved in L-lactate degradation and allows cells to grow with lactate as the sole carbon source.</text>
</comment>
<dbReference type="InterPro" id="IPR024185">
    <property type="entry name" value="FTHF_cligase-like_sf"/>
</dbReference>
<dbReference type="Pfam" id="PF02589">
    <property type="entry name" value="LUD_dom"/>
    <property type="match status" value="1"/>
</dbReference>